<organism evidence="2 3">
    <name type="scientific">Micromonospora sicca</name>
    <dbReference type="NCBI Taxonomy" id="2202420"/>
    <lineage>
        <taxon>Bacteria</taxon>
        <taxon>Bacillati</taxon>
        <taxon>Actinomycetota</taxon>
        <taxon>Actinomycetes</taxon>
        <taxon>Micromonosporales</taxon>
        <taxon>Micromonosporaceae</taxon>
        <taxon>Micromonospora</taxon>
    </lineage>
</organism>
<keyword evidence="1" id="KW-0812">Transmembrane</keyword>
<keyword evidence="3" id="KW-1185">Reference proteome</keyword>
<keyword evidence="1" id="KW-1133">Transmembrane helix</keyword>
<evidence type="ECO:0000256" key="1">
    <source>
        <dbReference type="SAM" id="Phobius"/>
    </source>
</evidence>
<proteinExistence type="predicted"/>
<feature type="transmembrane region" description="Helical" evidence="1">
    <location>
        <begin position="44"/>
        <end position="60"/>
    </location>
</feature>
<dbReference type="Proteomes" id="UP001290101">
    <property type="component" value="Unassembled WGS sequence"/>
</dbReference>
<gene>
    <name evidence="2" type="ORF">U2F25_09845</name>
</gene>
<reference evidence="2 3" key="1">
    <citation type="submission" date="2023-12" db="EMBL/GenBank/DDBJ databases">
        <title>Micromonospora sp. nov., isolated from Atacama Desert.</title>
        <authorList>
            <person name="Carro L."/>
            <person name="Golinska P."/>
            <person name="Klenk H.-P."/>
            <person name="Goodfellow M."/>
        </authorList>
    </citation>
    <scope>NUCLEOTIDE SEQUENCE [LARGE SCALE GENOMIC DNA]</scope>
    <source>
        <strain evidence="2 3">4G53</strain>
    </source>
</reference>
<evidence type="ECO:0000313" key="3">
    <source>
        <dbReference type="Proteomes" id="UP001290101"/>
    </source>
</evidence>
<comment type="caution">
    <text evidence="2">The sequence shown here is derived from an EMBL/GenBank/DDBJ whole genome shotgun (WGS) entry which is preliminary data.</text>
</comment>
<dbReference type="RefSeq" id="WP_322440166.1">
    <property type="nucleotide sequence ID" value="NZ_JAXOTQ010000010.1"/>
</dbReference>
<protein>
    <submittedName>
        <fullName evidence="2">Uncharacterized protein</fullName>
    </submittedName>
</protein>
<sequence>MAVVLAHWAEHLVQAVQIWYLGWPRPQARGVLGMPFPWLISSEWLHYGYALVMLAGLWLLRGGFQGSARRWWTAALAIQFWHHLEHLLLLVQAQTGHFIAGQPVPTSLLQLVAPRVELHLFYNTVVFLPMVVAVYRHLRPTETEASTMTCSCRPREFGDRVALASSAGI</sequence>
<keyword evidence="1" id="KW-0472">Membrane</keyword>
<dbReference type="EMBL" id="JAXOTQ010000010">
    <property type="protein sequence ID" value="MDZ5489762.1"/>
    <property type="molecule type" value="Genomic_DNA"/>
</dbReference>
<accession>A0ABU5JAY6</accession>
<evidence type="ECO:0000313" key="2">
    <source>
        <dbReference type="EMBL" id="MDZ5489762.1"/>
    </source>
</evidence>
<name>A0ABU5JAY6_9ACTN</name>